<dbReference type="InterPro" id="IPR014440">
    <property type="entry name" value="HCCAis_GSTk"/>
</dbReference>
<dbReference type="InterPro" id="IPR036249">
    <property type="entry name" value="Thioredoxin-like_sf"/>
</dbReference>
<reference evidence="4 5" key="1">
    <citation type="journal article" date="2014" name="Antonie Van Leeuwenhoek">
        <title>Hyphomonas beringensis sp. nov. and Hyphomonas chukchiensis sp. nov., isolated from surface seawater of the Bering Sea and Chukchi Sea.</title>
        <authorList>
            <person name="Li C."/>
            <person name="Lai Q."/>
            <person name="Li G."/>
            <person name="Dong C."/>
            <person name="Wang J."/>
            <person name="Liao Y."/>
            <person name="Shao Z."/>
        </authorList>
    </citation>
    <scope>NUCLEOTIDE SEQUENCE [LARGE SCALE GENOMIC DNA]</scope>
    <source>
        <strain evidence="4 5">MHS-2</strain>
    </source>
</reference>
<dbReference type="GO" id="GO:1901170">
    <property type="term" value="P:naphthalene catabolic process"/>
    <property type="evidence" value="ECO:0007669"/>
    <property type="project" value="InterPro"/>
</dbReference>
<dbReference type="GO" id="GO:0004602">
    <property type="term" value="F:glutathione peroxidase activity"/>
    <property type="evidence" value="ECO:0007669"/>
    <property type="project" value="TreeGrafter"/>
</dbReference>
<dbReference type="STRING" id="1280950.HJO_07017"/>
<dbReference type="SUPFAM" id="SSF52833">
    <property type="entry name" value="Thioredoxin-like"/>
    <property type="match status" value="1"/>
</dbReference>
<dbReference type="Gene3D" id="3.40.30.10">
    <property type="entry name" value="Glutaredoxin"/>
    <property type="match status" value="1"/>
</dbReference>
<dbReference type="GO" id="GO:0004364">
    <property type="term" value="F:glutathione transferase activity"/>
    <property type="evidence" value="ECO:0007669"/>
    <property type="project" value="TreeGrafter"/>
</dbReference>
<accession>A0A059FPS7</accession>
<dbReference type="GO" id="GO:0018845">
    <property type="term" value="F:2-hydroxychromene-2-carboxylate isomerase activity"/>
    <property type="evidence" value="ECO:0007669"/>
    <property type="project" value="UniProtKB-UniRule"/>
</dbReference>
<evidence type="ECO:0000256" key="1">
    <source>
        <dbReference type="PIRNR" id="PIRNR006386"/>
    </source>
</evidence>
<dbReference type="Pfam" id="PF01323">
    <property type="entry name" value="DSBA"/>
    <property type="match status" value="1"/>
</dbReference>
<dbReference type="RefSeq" id="WP_035615515.1">
    <property type="nucleotide sequence ID" value="NZ_ARYK01000003.1"/>
</dbReference>
<keyword evidence="1" id="KW-0413">Isomerase</keyword>
<dbReference type="InterPro" id="IPR051924">
    <property type="entry name" value="GST_Kappa/NadH"/>
</dbReference>
<dbReference type="PATRIC" id="fig|1280950.3.peg.1406"/>
<evidence type="ECO:0000313" key="4">
    <source>
        <dbReference type="EMBL" id="KCZ92685.1"/>
    </source>
</evidence>
<evidence type="ECO:0000313" key="5">
    <source>
        <dbReference type="Proteomes" id="UP000025171"/>
    </source>
</evidence>
<dbReference type="InterPro" id="IPR044087">
    <property type="entry name" value="NahD-like"/>
</dbReference>
<proteinExistence type="inferred from homology"/>
<keyword evidence="5" id="KW-1185">Reference proteome</keyword>
<dbReference type="PIRSF" id="PIRSF006386">
    <property type="entry name" value="HCCAis_GSTk"/>
    <property type="match status" value="1"/>
</dbReference>
<feature type="active site" description="Nucleophile" evidence="2">
    <location>
        <position position="12"/>
    </location>
</feature>
<comment type="catalytic activity">
    <reaction evidence="1">
        <text>2-hydroxychromene-2-carboxylate = (3E)-4-(2-hydroxyphenyl)-2-oxobut-3-enoate</text>
        <dbReference type="Rhea" id="RHEA:27401"/>
        <dbReference type="ChEBI" id="CHEBI:59350"/>
        <dbReference type="ChEBI" id="CHEBI:59353"/>
        <dbReference type="EC" id="5.99.1.4"/>
    </reaction>
</comment>
<dbReference type="Proteomes" id="UP000025171">
    <property type="component" value="Unassembled WGS sequence"/>
</dbReference>
<dbReference type="GO" id="GO:0006749">
    <property type="term" value="P:glutathione metabolic process"/>
    <property type="evidence" value="ECO:0007669"/>
    <property type="project" value="TreeGrafter"/>
</dbReference>
<sequence length="208" mass="22392">MAAIEFWFEFASTYSYPAAMRVEKLASAAGLDVVWKPFLLGPLLHSQQGLTDSPFNAVPVKGKYMWRDLARVCAKEGLPLETPARFPQNGLLAARCTLALPEAARAGFIKAIYSENFARGALISEPDVVARAIESVGHDAEAIMARAGSDATKAELKANTGEAIHRGVFGSPTFFAGDGEMFWGNDRLEDAVAWQVAPQEIMSIGGTI</sequence>
<feature type="domain" description="DSBA-like thioredoxin" evidence="3">
    <location>
        <begin position="4"/>
        <end position="190"/>
    </location>
</feature>
<dbReference type="PANTHER" id="PTHR42943:SF2">
    <property type="entry name" value="GLUTATHIONE S-TRANSFERASE KAPPA 1"/>
    <property type="match status" value="1"/>
</dbReference>
<dbReference type="OrthoDB" id="5244108at2"/>
<comment type="similarity">
    <text evidence="1">Belongs to the GST superfamily. NadH family.</text>
</comment>
<gene>
    <name evidence="4" type="ORF">HJO_07017</name>
</gene>
<dbReference type="PANTHER" id="PTHR42943">
    <property type="entry name" value="GLUTATHIONE S-TRANSFERASE KAPPA"/>
    <property type="match status" value="1"/>
</dbReference>
<evidence type="ECO:0000259" key="3">
    <source>
        <dbReference type="Pfam" id="PF01323"/>
    </source>
</evidence>
<dbReference type="eggNOG" id="COG3917">
    <property type="taxonomic scope" value="Bacteria"/>
</dbReference>
<dbReference type="EMBL" id="ARYK01000003">
    <property type="protein sequence ID" value="KCZ92685.1"/>
    <property type="molecule type" value="Genomic_DNA"/>
</dbReference>
<evidence type="ECO:0000256" key="2">
    <source>
        <dbReference type="PIRSR" id="PIRSR006386-1"/>
    </source>
</evidence>
<comment type="caution">
    <text evidence="4">The sequence shown here is derived from an EMBL/GenBank/DDBJ whole genome shotgun (WGS) entry which is preliminary data.</text>
</comment>
<dbReference type="CDD" id="cd03022">
    <property type="entry name" value="DsbA_HCCA_Iso"/>
    <property type="match status" value="1"/>
</dbReference>
<name>A0A059FPS7_9PROT</name>
<organism evidence="4 5">
    <name type="scientific">Hyphomonas johnsonii MHS-2</name>
    <dbReference type="NCBI Taxonomy" id="1280950"/>
    <lineage>
        <taxon>Bacteria</taxon>
        <taxon>Pseudomonadati</taxon>
        <taxon>Pseudomonadota</taxon>
        <taxon>Alphaproteobacteria</taxon>
        <taxon>Hyphomonadales</taxon>
        <taxon>Hyphomonadaceae</taxon>
        <taxon>Hyphomonas</taxon>
    </lineage>
</organism>
<dbReference type="AlphaFoldDB" id="A0A059FPS7"/>
<dbReference type="EC" id="5.99.1.4" evidence="1"/>
<protein>
    <recommendedName>
        <fullName evidence="1">2-hydroxychromene-2-carboxylate isomerase</fullName>
        <ecNumber evidence="1">5.99.1.4</ecNumber>
    </recommendedName>
</protein>
<dbReference type="InterPro" id="IPR001853">
    <property type="entry name" value="DSBA-like_thioredoxin_dom"/>
</dbReference>